<dbReference type="InterPro" id="IPR058163">
    <property type="entry name" value="LysR-type_TF_proteobact-type"/>
</dbReference>
<dbReference type="GO" id="GO:0006351">
    <property type="term" value="P:DNA-templated transcription"/>
    <property type="evidence" value="ECO:0007669"/>
    <property type="project" value="TreeGrafter"/>
</dbReference>
<dbReference type="Pfam" id="PF00126">
    <property type="entry name" value="HTH_1"/>
    <property type="match status" value="1"/>
</dbReference>
<dbReference type="SUPFAM" id="SSF46785">
    <property type="entry name" value="Winged helix' DNA-binding domain"/>
    <property type="match status" value="1"/>
</dbReference>
<feature type="domain" description="HTH lysR-type" evidence="5">
    <location>
        <begin position="4"/>
        <end position="61"/>
    </location>
</feature>
<evidence type="ECO:0000259" key="5">
    <source>
        <dbReference type="PROSITE" id="PS50931"/>
    </source>
</evidence>
<protein>
    <submittedName>
        <fullName evidence="6">Transcriptional regulator, LysR family</fullName>
        <ecNumber evidence="6">4.2.1.1</ecNumber>
    </submittedName>
</protein>
<proteinExistence type="inferred from homology"/>
<evidence type="ECO:0000256" key="3">
    <source>
        <dbReference type="ARBA" id="ARBA00023125"/>
    </source>
</evidence>
<keyword evidence="2" id="KW-0805">Transcription regulation</keyword>
<dbReference type="Gene3D" id="3.40.190.290">
    <property type="match status" value="1"/>
</dbReference>
<keyword evidence="4" id="KW-0804">Transcription</keyword>
<dbReference type="EC" id="4.2.1.1" evidence="6"/>
<dbReference type="Pfam" id="PF03466">
    <property type="entry name" value="LysR_substrate"/>
    <property type="match status" value="1"/>
</dbReference>
<dbReference type="PRINTS" id="PR00039">
    <property type="entry name" value="HTHLYSR"/>
</dbReference>
<dbReference type="PROSITE" id="PS50931">
    <property type="entry name" value="HTH_LYSR"/>
    <property type="match status" value="1"/>
</dbReference>
<dbReference type="InterPro" id="IPR036390">
    <property type="entry name" value="WH_DNA-bd_sf"/>
</dbReference>
<sequence length="297" mass="33028">MNRDDLIDLNAFVAVAEERSFTRAAARLLTSQSALSHTLRRLETRLGVRLLTRTTRSVALTPAGETFLQGLKPAFEAIDLTLGTVGSLRESPRGTLRITTPRHAAVSVLWPVLQEFVRDYPDIHVEVNIDAAFRDLADDRFDAGIRLGELVAPNMVAVKIGPALRLAIVATPGYVARRGIPTHPHQLAQHACINFRLPGSGALYAWQFKKGRQEMKVRVEGPLTFDDPDMILAAAVDGQGVACLVEDHAAPMIRDGRLVRFLEDWCSPFSGYHLYYPTRKNNSAAFRLLVDRLRIQR</sequence>
<keyword evidence="3" id="KW-0238">DNA-binding</keyword>
<gene>
    <name evidence="6" type="ordered locus">Bcenmc03_1715</name>
</gene>
<dbReference type="EMBL" id="CP000958">
    <property type="protein sequence ID" value="ACA90885.1"/>
    <property type="molecule type" value="Genomic_DNA"/>
</dbReference>
<dbReference type="PANTHER" id="PTHR30537">
    <property type="entry name" value="HTH-TYPE TRANSCRIPTIONAL REGULATOR"/>
    <property type="match status" value="1"/>
</dbReference>
<dbReference type="GO" id="GO:0003700">
    <property type="term" value="F:DNA-binding transcription factor activity"/>
    <property type="evidence" value="ECO:0007669"/>
    <property type="project" value="InterPro"/>
</dbReference>
<dbReference type="KEGG" id="bcm:Bcenmc03_1715"/>
<dbReference type="GO" id="GO:0004089">
    <property type="term" value="F:carbonate dehydratase activity"/>
    <property type="evidence" value="ECO:0007669"/>
    <property type="project" value="UniProtKB-EC"/>
</dbReference>
<evidence type="ECO:0000256" key="4">
    <source>
        <dbReference type="ARBA" id="ARBA00023163"/>
    </source>
</evidence>
<dbReference type="AlphaFoldDB" id="B1K1N5"/>
<dbReference type="SUPFAM" id="SSF53850">
    <property type="entry name" value="Periplasmic binding protein-like II"/>
    <property type="match status" value="1"/>
</dbReference>
<dbReference type="CDD" id="cd08474">
    <property type="entry name" value="PBP2_CrgA_like_5"/>
    <property type="match status" value="1"/>
</dbReference>
<evidence type="ECO:0000256" key="1">
    <source>
        <dbReference type="ARBA" id="ARBA00009437"/>
    </source>
</evidence>
<organism evidence="6 7">
    <name type="scientific">Burkholderia orbicola (strain MC0-3)</name>
    <dbReference type="NCBI Taxonomy" id="406425"/>
    <lineage>
        <taxon>Bacteria</taxon>
        <taxon>Pseudomonadati</taxon>
        <taxon>Pseudomonadota</taxon>
        <taxon>Betaproteobacteria</taxon>
        <taxon>Burkholderiales</taxon>
        <taxon>Burkholderiaceae</taxon>
        <taxon>Burkholderia</taxon>
        <taxon>Burkholderia cepacia complex</taxon>
        <taxon>Burkholderia orbicola</taxon>
    </lineage>
</organism>
<dbReference type="RefSeq" id="WP_012328545.1">
    <property type="nucleotide sequence ID" value="NC_010508.1"/>
</dbReference>
<dbReference type="InterPro" id="IPR005119">
    <property type="entry name" value="LysR_subst-bd"/>
</dbReference>
<reference evidence="7" key="1">
    <citation type="submission" date="2008-02" db="EMBL/GenBank/DDBJ databases">
        <title>Complete sequence of chromosome 1 of Burkholderia cenocepacia MC0-3.</title>
        <authorList>
            <person name="Copeland A."/>
            <person name="Lucas S."/>
            <person name="Lapidus A."/>
            <person name="Barry K."/>
            <person name="Bruce D."/>
            <person name="Goodwin L."/>
            <person name="Glavina del Rio T."/>
            <person name="Dalin E."/>
            <person name="Tice H."/>
            <person name="Pitluck S."/>
            <person name="Chain P."/>
            <person name="Malfatti S."/>
            <person name="Shin M."/>
            <person name="Vergez L."/>
            <person name="Schmutz J."/>
            <person name="Larimer F."/>
            <person name="Land M."/>
            <person name="Hauser L."/>
            <person name="Kyrpides N."/>
            <person name="Mikhailova N."/>
            <person name="Tiedje J."/>
            <person name="Richardson P."/>
        </authorList>
    </citation>
    <scope>NUCLEOTIDE SEQUENCE [LARGE SCALE GENOMIC DNA]</scope>
    <source>
        <strain evidence="7">MC0-3</strain>
    </source>
</reference>
<evidence type="ECO:0000256" key="2">
    <source>
        <dbReference type="ARBA" id="ARBA00023015"/>
    </source>
</evidence>
<keyword evidence="6" id="KW-0456">Lyase</keyword>
<dbReference type="PANTHER" id="PTHR30537:SF1">
    <property type="entry name" value="HTH-TYPE TRANSCRIPTIONAL REGULATOR PGRR"/>
    <property type="match status" value="1"/>
</dbReference>
<dbReference type="FunFam" id="3.40.190.290:FF:000012">
    <property type="entry name" value="Transcriptional regulator, LysR family"/>
    <property type="match status" value="1"/>
</dbReference>
<accession>B1K1N5</accession>
<dbReference type="Proteomes" id="UP000002169">
    <property type="component" value="Chromosome 1"/>
</dbReference>
<evidence type="ECO:0000313" key="7">
    <source>
        <dbReference type="Proteomes" id="UP000002169"/>
    </source>
</evidence>
<comment type="similarity">
    <text evidence="1">Belongs to the LysR transcriptional regulatory family.</text>
</comment>
<dbReference type="Gene3D" id="1.10.10.10">
    <property type="entry name" value="Winged helix-like DNA-binding domain superfamily/Winged helix DNA-binding domain"/>
    <property type="match status" value="1"/>
</dbReference>
<dbReference type="GO" id="GO:0043565">
    <property type="term" value="F:sequence-specific DNA binding"/>
    <property type="evidence" value="ECO:0007669"/>
    <property type="project" value="TreeGrafter"/>
</dbReference>
<evidence type="ECO:0000313" key="6">
    <source>
        <dbReference type="EMBL" id="ACA90885.1"/>
    </source>
</evidence>
<dbReference type="HOGENOM" id="CLU_039613_16_1_4"/>
<dbReference type="FunFam" id="1.10.10.10:FF:000001">
    <property type="entry name" value="LysR family transcriptional regulator"/>
    <property type="match status" value="1"/>
</dbReference>
<name>B1K1N5_BURO0</name>
<dbReference type="InterPro" id="IPR000847">
    <property type="entry name" value="LysR_HTH_N"/>
</dbReference>
<dbReference type="InterPro" id="IPR036388">
    <property type="entry name" value="WH-like_DNA-bd_sf"/>
</dbReference>